<name>A0A1I1F6H9_9BACT</name>
<dbReference type="Proteomes" id="UP000199514">
    <property type="component" value="Unassembled WGS sequence"/>
</dbReference>
<dbReference type="RefSeq" id="WP_143083862.1">
    <property type="nucleotide sequence ID" value="NZ_FOLE01000002.1"/>
</dbReference>
<organism evidence="9 10">
    <name type="scientific">Flexibacter flexilis DSM 6793</name>
    <dbReference type="NCBI Taxonomy" id="927664"/>
    <lineage>
        <taxon>Bacteria</taxon>
        <taxon>Pseudomonadati</taxon>
        <taxon>Bacteroidota</taxon>
        <taxon>Cytophagia</taxon>
        <taxon>Cytophagales</taxon>
        <taxon>Flexibacteraceae</taxon>
        <taxon>Flexibacter</taxon>
    </lineage>
</organism>
<dbReference type="STRING" id="927664.SAMN05421780_10258"/>
<evidence type="ECO:0000256" key="2">
    <source>
        <dbReference type="ARBA" id="ARBA00004442"/>
    </source>
</evidence>
<dbReference type="SUPFAM" id="SSF51126">
    <property type="entry name" value="Pectin lyase-like"/>
    <property type="match status" value="2"/>
</dbReference>
<feature type="signal peptide" evidence="8">
    <location>
        <begin position="1"/>
        <end position="22"/>
    </location>
</feature>
<dbReference type="OrthoDB" id="9803616at2"/>
<evidence type="ECO:0000256" key="8">
    <source>
        <dbReference type="SAM" id="SignalP"/>
    </source>
</evidence>
<comment type="subcellular location">
    <subcellularLocation>
        <location evidence="1">Cell envelope</location>
    </subcellularLocation>
    <subcellularLocation>
        <location evidence="2">Cell outer membrane</location>
    </subcellularLocation>
    <subcellularLocation>
        <location evidence="3">Secreted</location>
    </subcellularLocation>
</comment>
<keyword evidence="7" id="KW-0998">Cell outer membrane</keyword>
<evidence type="ECO:0000256" key="3">
    <source>
        <dbReference type="ARBA" id="ARBA00004613"/>
    </source>
</evidence>
<dbReference type="EMBL" id="FOLE01000002">
    <property type="protein sequence ID" value="SFB94562.1"/>
    <property type="molecule type" value="Genomic_DNA"/>
</dbReference>
<dbReference type="GO" id="GO:0009279">
    <property type="term" value="C:cell outer membrane"/>
    <property type="evidence" value="ECO:0007669"/>
    <property type="project" value="UniProtKB-SubCell"/>
</dbReference>
<keyword evidence="5 8" id="KW-0732">Signal</keyword>
<dbReference type="PANTHER" id="PTHR11319">
    <property type="entry name" value="G PROTEIN-COUPLED RECEPTOR-RELATED"/>
    <property type="match status" value="1"/>
</dbReference>
<dbReference type="Pfam" id="PF02415">
    <property type="entry name" value="Chlam_PMP"/>
    <property type="match status" value="2"/>
</dbReference>
<keyword evidence="4" id="KW-0964">Secreted</keyword>
<feature type="chain" id="PRO_5011606232" description="Right handed beta helix region" evidence="8">
    <location>
        <begin position="23"/>
        <end position="524"/>
    </location>
</feature>
<gene>
    <name evidence="9" type="ORF">SAMN05421780_10258</name>
</gene>
<keyword evidence="6" id="KW-0472">Membrane</keyword>
<evidence type="ECO:0000256" key="1">
    <source>
        <dbReference type="ARBA" id="ARBA00004196"/>
    </source>
</evidence>
<dbReference type="InterPro" id="IPR011050">
    <property type="entry name" value="Pectin_lyase_fold/virulence"/>
</dbReference>
<dbReference type="GO" id="GO:0005576">
    <property type="term" value="C:extracellular region"/>
    <property type="evidence" value="ECO:0007669"/>
    <property type="project" value="UniProtKB-SubCell"/>
</dbReference>
<proteinExistence type="predicted"/>
<keyword evidence="10" id="KW-1185">Reference proteome</keyword>
<evidence type="ECO:0000313" key="10">
    <source>
        <dbReference type="Proteomes" id="UP000199514"/>
    </source>
</evidence>
<evidence type="ECO:0000313" key="9">
    <source>
        <dbReference type="EMBL" id="SFB94562.1"/>
    </source>
</evidence>
<evidence type="ECO:0000256" key="5">
    <source>
        <dbReference type="ARBA" id="ARBA00022729"/>
    </source>
</evidence>
<sequence length="524" mass="56674">MKRKYILTAIWTTCVRVSWVFAASFDVPNGDVEAFRNAIIRANKNTNELNVINLAPKGLYLFTSSYMTLQGTTPTAGTVALPPFEAASRVVINGNGAILRREEAAPAFRFFVAGNRSELTINQLSFQNGSTHFGGGAIAAGYGSVLSVNACKFQKNISNAAANYGGGAIYTQSQSTLNVNNSEFKNNEASLYGGAICTFLSGVWINNTKFVENTAQLNGGAVYLNGANGDEGTISLQNSLWVMNQTTENGGAVWATTYNQEAFKATKCIFSDNKAIGSNSKGGAIWLNTSAFSMPLQAFEYNYDDTQASFERCVMNNNTALENGGSLWLGGGKVNINHSMISHNHVSNQQSGLGGAIYSYKAKVNIENTTITNNFAGKAAGGVFAGTKSKISVSNTTLAYNISQKIHQSSNCGAIYTQKEMPSSSKLSEKPNCIDNYYISKVTDAPDYPTRGQTLRNAICDTEQIIFEQITKNKISRLHRWVAAVPDTAQQTAKESNAPLQDAPLAFSADALKQWKQQINKLFR</sequence>
<dbReference type="PANTHER" id="PTHR11319:SF35">
    <property type="entry name" value="OUTER MEMBRANE PROTEIN PMPC-RELATED"/>
    <property type="match status" value="1"/>
</dbReference>
<reference evidence="9 10" key="1">
    <citation type="submission" date="2016-10" db="EMBL/GenBank/DDBJ databases">
        <authorList>
            <person name="de Groot N.N."/>
        </authorList>
    </citation>
    <scope>NUCLEOTIDE SEQUENCE [LARGE SCALE GENOMIC DNA]</scope>
    <source>
        <strain evidence="9 10">DSM 6793</strain>
    </source>
</reference>
<accession>A0A1I1F6H9</accession>
<dbReference type="AlphaFoldDB" id="A0A1I1F6H9"/>
<evidence type="ECO:0008006" key="11">
    <source>
        <dbReference type="Google" id="ProtNLM"/>
    </source>
</evidence>
<evidence type="ECO:0000256" key="6">
    <source>
        <dbReference type="ARBA" id="ARBA00023136"/>
    </source>
</evidence>
<protein>
    <recommendedName>
        <fullName evidence="11">Right handed beta helix region</fullName>
    </recommendedName>
</protein>
<evidence type="ECO:0000256" key="4">
    <source>
        <dbReference type="ARBA" id="ARBA00022525"/>
    </source>
</evidence>
<dbReference type="InterPro" id="IPR003368">
    <property type="entry name" value="POMP_repeat"/>
</dbReference>
<evidence type="ECO:0000256" key="7">
    <source>
        <dbReference type="ARBA" id="ARBA00023237"/>
    </source>
</evidence>